<dbReference type="SUPFAM" id="SSF53223">
    <property type="entry name" value="Aminoacid dehydrogenase-like, N-terminal domain"/>
    <property type="match status" value="1"/>
</dbReference>
<evidence type="ECO:0000313" key="5">
    <source>
        <dbReference type="Proteomes" id="UP001212421"/>
    </source>
</evidence>
<name>A0ABY7NBV5_9MICO</name>
<accession>A0ABY7NBV5</accession>
<protein>
    <submittedName>
        <fullName evidence="4">Shikimate dehydrogenase</fullName>
    </submittedName>
</protein>
<reference evidence="4 5" key="1">
    <citation type="submission" date="2021-05" db="EMBL/GenBank/DDBJ databases">
        <authorList>
            <person name="Kumar R."/>
            <person name="Kumar A."/>
            <person name="Mukhia S."/>
        </authorList>
    </citation>
    <scope>NUCLEOTIDE SEQUENCE [LARGE SCALE GENOMIC DNA]</scope>
    <source>
        <strain evidence="4 5">ERMR7:08</strain>
    </source>
</reference>
<dbReference type="SUPFAM" id="SSF51735">
    <property type="entry name" value="NAD(P)-binding Rossmann-fold domains"/>
    <property type="match status" value="1"/>
</dbReference>
<dbReference type="InterPro" id="IPR013708">
    <property type="entry name" value="Shikimate_DH-bd_N"/>
</dbReference>
<comment type="pathway">
    <text evidence="1">Metabolic intermediate biosynthesis; chorismate biosynthesis; chorismate from D-erythrose 4-phosphate and phosphoenolpyruvate: step 4/7.</text>
</comment>
<evidence type="ECO:0000256" key="2">
    <source>
        <dbReference type="ARBA" id="ARBA00023141"/>
    </source>
</evidence>
<feature type="domain" description="Shikimate dehydrogenase substrate binding N-terminal" evidence="3">
    <location>
        <begin position="15"/>
        <end position="96"/>
    </location>
</feature>
<dbReference type="InterPro" id="IPR046346">
    <property type="entry name" value="Aminoacid_DH-like_N_sf"/>
</dbReference>
<dbReference type="Pfam" id="PF08501">
    <property type="entry name" value="Shikimate_dh_N"/>
    <property type="match status" value="1"/>
</dbReference>
<dbReference type="Gene3D" id="3.40.50.720">
    <property type="entry name" value="NAD(P)-binding Rossmann-like Domain"/>
    <property type="match status" value="1"/>
</dbReference>
<proteinExistence type="predicted"/>
<dbReference type="PANTHER" id="PTHR21089">
    <property type="entry name" value="SHIKIMATE DEHYDROGENASE"/>
    <property type="match status" value="1"/>
</dbReference>
<dbReference type="InterPro" id="IPR022893">
    <property type="entry name" value="Shikimate_DH_fam"/>
</dbReference>
<dbReference type="InterPro" id="IPR036291">
    <property type="entry name" value="NAD(P)-bd_dom_sf"/>
</dbReference>
<evidence type="ECO:0000259" key="3">
    <source>
        <dbReference type="Pfam" id="PF08501"/>
    </source>
</evidence>
<dbReference type="Proteomes" id="UP001212421">
    <property type="component" value="Chromosome"/>
</dbReference>
<dbReference type="EMBL" id="CP075584">
    <property type="protein sequence ID" value="WBM79999.1"/>
    <property type="molecule type" value="Genomic_DNA"/>
</dbReference>
<keyword evidence="2" id="KW-0028">Amino-acid biosynthesis</keyword>
<evidence type="ECO:0000313" key="4">
    <source>
        <dbReference type="EMBL" id="WBM79999.1"/>
    </source>
</evidence>
<dbReference type="RefSeq" id="WP_281534616.1">
    <property type="nucleotide sequence ID" value="NZ_CP075584.1"/>
</dbReference>
<dbReference type="PANTHER" id="PTHR21089:SF1">
    <property type="entry name" value="BIFUNCTIONAL 3-DEHYDROQUINATE DEHYDRATASE_SHIKIMATE DEHYDROGENASE, CHLOROPLASTIC"/>
    <property type="match status" value="1"/>
</dbReference>
<dbReference type="Gene3D" id="3.40.50.10860">
    <property type="entry name" value="Leucine Dehydrogenase, chain A, domain 1"/>
    <property type="match status" value="1"/>
</dbReference>
<organism evidence="4 5">
    <name type="scientific">Cryobacterium breve</name>
    <dbReference type="NCBI Taxonomy" id="1259258"/>
    <lineage>
        <taxon>Bacteria</taxon>
        <taxon>Bacillati</taxon>
        <taxon>Actinomycetota</taxon>
        <taxon>Actinomycetes</taxon>
        <taxon>Micrococcales</taxon>
        <taxon>Microbacteriaceae</taxon>
        <taxon>Cryobacterium</taxon>
    </lineage>
</organism>
<sequence>MPEPVSPAGRRRLAVLGSPIGHSLSPVLHATAYGLLGVPFDYSRAEVRTGELTAWLAALDDSWLGLSLTMPLKREVLPLLDTTSPLVDELGVANTVLFTTDTATGRRRLHGFNTDVDGIVRTVTALDPASSAVILGGGATAASALYAAHVLGAGEITVYLRDPARAAELVALGDRLGVPVQLRRLGELAGAGPLPFVISTLPGGVADGLDLRPVGAGSILFDVAYDPWPSPIAEGWAAAGGVVFSGLDMLVEQAISQVRIFTGGEQDEPVPGEAGIRAAMRAAVGLSPHQAPAQELAGGEAS</sequence>
<evidence type="ECO:0000256" key="1">
    <source>
        <dbReference type="ARBA" id="ARBA00004871"/>
    </source>
</evidence>
<keyword evidence="2" id="KW-0057">Aromatic amino acid biosynthesis</keyword>
<keyword evidence="5" id="KW-1185">Reference proteome</keyword>
<gene>
    <name evidence="4" type="ORF">KIV56_17945</name>
</gene>